<keyword evidence="1" id="KW-0805">Transcription regulation</keyword>
<dbReference type="EMBL" id="CP008727">
    <property type="protein sequence ID" value="AIO69901.1"/>
    <property type="molecule type" value="Genomic_DNA"/>
</dbReference>
<proteinExistence type="predicted"/>
<keyword evidence="6" id="KW-1185">Reference proteome</keyword>
<evidence type="ECO:0000256" key="2">
    <source>
        <dbReference type="ARBA" id="ARBA00023125"/>
    </source>
</evidence>
<dbReference type="Proteomes" id="UP000029424">
    <property type="component" value="Chromosome 2"/>
</dbReference>
<protein>
    <submittedName>
        <fullName evidence="5">Helix-turn-helix domain protein</fullName>
    </submittedName>
</protein>
<reference evidence="5 6" key="1">
    <citation type="submission" date="2014-06" db="EMBL/GenBank/DDBJ databases">
        <authorList>
            <person name="Bishop-Lilly K.A."/>
            <person name="Broomall S.M."/>
            <person name="Chain P.S."/>
            <person name="Chertkov O."/>
            <person name="Coyne S.R."/>
            <person name="Daligault H.E."/>
            <person name="Davenport K.W."/>
            <person name="Erkkila T."/>
            <person name="Frey K.G."/>
            <person name="Gibbons H.S."/>
            <person name="Gu W."/>
            <person name="Jaissle J."/>
            <person name="Johnson S.L."/>
            <person name="Koroleva G.I."/>
            <person name="Ladner J.T."/>
            <person name="Lo C.-C."/>
            <person name="Minogue T.D."/>
            <person name="Munk C."/>
            <person name="Palacios G.F."/>
            <person name="Redden C.L."/>
            <person name="Rosenzweig C.N."/>
            <person name="Scholz M.B."/>
            <person name="Teshima H."/>
            <person name="Xu Y."/>
        </authorList>
    </citation>
    <scope>NUCLEOTIDE SEQUENCE [LARGE SCALE GENOMIC DNA]</scope>
    <source>
        <strain evidence="5 6">EO147</strain>
    </source>
</reference>
<dbReference type="AlphaFoldDB" id="A0AAI8FQP6"/>
<feature type="domain" description="HTH araC/xylS-type" evidence="4">
    <location>
        <begin position="379"/>
        <end position="482"/>
    </location>
</feature>
<gene>
    <name evidence="5" type="ORF">DM82_4956</name>
</gene>
<evidence type="ECO:0000313" key="6">
    <source>
        <dbReference type="Proteomes" id="UP000029424"/>
    </source>
</evidence>
<keyword evidence="3" id="KW-0804">Transcription</keyword>
<sequence length="482" mass="54839">MFSMLYFPVVSALTSVHSDASKQARPQLELVLRGELGAALRQSSERLDKMGTSERMSCELQLHADLQLVLGFEAEAEENYRRSQRKIQGAKWRIRIATCRNTAWQALFRHRVSTALACFSRASDEPDMQAGGLAEARFGIACALYEMGRMDEAFDVLDSMERLVEQEFGDTRVYWRDLIAALRFDFVVQSELRCATALSDHVYWQSALSSSLMARMRGAPAPAMSVTTPLLCDRASYLLQLRRTAHGDRDAVSSLARYLDVAREHGFVDLQWTLRLEIAIALLAGDAPYLAHSMLEPISEVVHGGESSRKHLEYFYCAAKTRQALGRAQESLQLYSRYALVAMRCLREDSLMRKPFLSREMKQPRQPDDVAARLPLKYRRAYQYVLQNLDRSDLSVREIAAEIGVTERALQNAFKIFLGLSPRELIRSKRMERIRAELVDSTLTGERSIKETARKWGVQNGSTLVIGYRKEFDETPSETLER</sequence>
<dbReference type="InterPro" id="IPR050204">
    <property type="entry name" value="AraC_XylS_family_regulators"/>
</dbReference>
<dbReference type="KEGG" id="bok:DM82_4956"/>
<dbReference type="Pfam" id="PF12833">
    <property type="entry name" value="HTH_18"/>
    <property type="match status" value="1"/>
</dbReference>
<organism evidence="5 6">
    <name type="scientific">Burkholderia oklahomensis</name>
    <dbReference type="NCBI Taxonomy" id="342113"/>
    <lineage>
        <taxon>Bacteria</taxon>
        <taxon>Pseudomonadati</taxon>
        <taxon>Pseudomonadota</taxon>
        <taxon>Betaproteobacteria</taxon>
        <taxon>Burkholderiales</taxon>
        <taxon>Burkholderiaceae</taxon>
        <taxon>Burkholderia</taxon>
        <taxon>pseudomallei group</taxon>
    </lineage>
</organism>
<dbReference type="Gene3D" id="1.10.10.60">
    <property type="entry name" value="Homeodomain-like"/>
    <property type="match status" value="1"/>
</dbReference>
<evidence type="ECO:0000259" key="4">
    <source>
        <dbReference type="PROSITE" id="PS01124"/>
    </source>
</evidence>
<dbReference type="GO" id="GO:0043565">
    <property type="term" value="F:sequence-specific DNA binding"/>
    <property type="evidence" value="ECO:0007669"/>
    <property type="project" value="InterPro"/>
</dbReference>
<dbReference type="PANTHER" id="PTHR46796:SF12">
    <property type="entry name" value="HTH-TYPE DNA-BINDING TRANSCRIPTIONAL ACTIVATOR EUTR"/>
    <property type="match status" value="1"/>
</dbReference>
<dbReference type="SUPFAM" id="SSF48452">
    <property type="entry name" value="TPR-like"/>
    <property type="match status" value="1"/>
</dbReference>
<evidence type="ECO:0000256" key="1">
    <source>
        <dbReference type="ARBA" id="ARBA00023015"/>
    </source>
</evidence>
<dbReference type="GO" id="GO:0003700">
    <property type="term" value="F:DNA-binding transcription factor activity"/>
    <property type="evidence" value="ECO:0007669"/>
    <property type="project" value="InterPro"/>
</dbReference>
<dbReference type="PANTHER" id="PTHR46796">
    <property type="entry name" value="HTH-TYPE TRANSCRIPTIONAL ACTIVATOR RHAS-RELATED"/>
    <property type="match status" value="1"/>
</dbReference>
<dbReference type="InterPro" id="IPR018060">
    <property type="entry name" value="HTH_AraC"/>
</dbReference>
<name>A0AAI8FQP6_9BURK</name>
<dbReference type="RefSeq" id="WP_038801834.1">
    <property type="nucleotide sequence ID" value="NZ_CP008727.1"/>
</dbReference>
<keyword evidence="2" id="KW-0238">DNA-binding</keyword>
<evidence type="ECO:0000313" key="5">
    <source>
        <dbReference type="EMBL" id="AIO69901.1"/>
    </source>
</evidence>
<evidence type="ECO:0000256" key="3">
    <source>
        <dbReference type="ARBA" id="ARBA00023163"/>
    </source>
</evidence>
<dbReference type="PROSITE" id="PS01124">
    <property type="entry name" value="HTH_ARAC_FAMILY_2"/>
    <property type="match status" value="1"/>
</dbReference>
<accession>A0AAI8FQP6</accession>
<dbReference type="InterPro" id="IPR011990">
    <property type="entry name" value="TPR-like_helical_dom_sf"/>
</dbReference>
<dbReference type="SMART" id="SM00342">
    <property type="entry name" value="HTH_ARAC"/>
    <property type="match status" value="1"/>
</dbReference>